<gene>
    <name evidence="3" type="ORF">QLQ16_08855</name>
</gene>
<feature type="signal peptide" evidence="2">
    <location>
        <begin position="1"/>
        <end position="23"/>
    </location>
</feature>
<evidence type="ECO:0000256" key="2">
    <source>
        <dbReference type="RuleBase" id="RU363072"/>
    </source>
</evidence>
<keyword evidence="4" id="KW-1185">Reference proteome</keyword>
<dbReference type="InterPro" id="IPR007049">
    <property type="entry name" value="Carb-sel_porin_OprB"/>
</dbReference>
<protein>
    <submittedName>
        <fullName evidence="3">Carbohydrate porin</fullName>
    </submittedName>
</protein>
<sequence>MISSLIRFLLCASLVGCSWTAWAQDTENTSARYQSTYNWQQHPGFASSGSTSAFSLRAPREKMYTFSLTGHWGLRLESGAEVYANVELASGVPFTGNLVGMGSYTNGEITRAAGTTPKPYLQRLFWRKTWNQGGETEQIASDFNQMAQVVDKNRFVLTAGNFSTLDVFDDNAYAKDPRTQFMNWSHWTYGAFDYAADARGFGWGVAGEWYQGDWVFRAARMTGPQKPNELKVDWDLLRHYGDQVEVEHAHTWMNQPGKVRVLAWRNRAVTASFQEATAYLQANPGTDPQAFFKVRSGEKIKYGLGVNLEQALSDQVGVFMRAMKADGRTETYAFTEIDASLSAGVRVNGAAWQRGQDSVGLAFMENRLSPDRRNYLAAGGISYFIGDGQLPYKPERGLETFYSWGITRHTWLTADYQYIQNPAYNALRGPVQVYAVRLHAQF</sequence>
<accession>A0ABT6X7J0</accession>
<evidence type="ECO:0000256" key="1">
    <source>
        <dbReference type="ARBA" id="ARBA00008769"/>
    </source>
</evidence>
<evidence type="ECO:0000313" key="4">
    <source>
        <dbReference type="Proteomes" id="UP001431902"/>
    </source>
</evidence>
<dbReference type="Gene3D" id="2.40.160.180">
    <property type="entry name" value="Carbohydrate-selective porin OprB"/>
    <property type="match status" value="1"/>
</dbReference>
<dbReference type="RefSeq" id="WP_283224327.1">
    <property type="nucleotide sequence ID" value="NZ_JASGBH010000005.1"/>
</dbReference>
<feature type="chain" id="PRO_5044971080" evidence="2">
    <location>
        <begin position="24"/>
        <end position="442"/>
    </location>
</feature>
<reference evidence="3" key="1">
    <citation type="submission" date="2023-05" db="EMBL/GenBank/DDBJ databases">
        <title>Limnohabitans sp. strain HM2-2 Genome sequencing and assembly.</title>
        <authorList>
            <person name="Jung Y."/>
        </authorList>
    </citation>
    <scope>NUCLEOTIDE SEQUENCE</scope>
    <source>
        <strain evidence="3">HM2-2</strain>
    </source>
</reference>
<proteinExistence type="inferred from homology"/>
<comment type="caution">
    <text evidence="3">The sequence shown here is derived from an EMBL/GenBank/DDBJ whole genome shotgun (WGS) entry which is preliminary data.</text>
</comment>
<dbReference type="EMBL" id="JASGBH010000005">
    <property type="protein sequence ID" value="MDI9233944.1"/>
    <property type="molecule type" value="Genomic_DNA"/>
</dbReference>
<organism evidence="3 4">
    <name type="scientific">Limnohabitans lacus</name>
    <dbReference type="NCBI Taxonomy" id="3045173"/>
    <lineage>
        <taxon>Bacteria</taxon>
        <taxon>Pseudomonadati</taxon>
        <taxon>Pseudomonadota</taxon>
        <taxon>Betaproteobacteria</taxon>
        <taxon>Burkholderiales</taxon>
        <taxon>Comamonadaceae</taxon>
        <taxon>Limnohabitans</taxon>
    </lineage>
</organism>
<dbReference type="InterPro" id="IPR038673">
    <property type="entry name" value="OprB_sf"/>
</dbReference>
<name>A0ABT6X7J0_9BURK</name>
<dbReference type="Pfam" id="PF04966">
    <property type="entry name" value="OprB"/>
    <property type="match status" value="1"/>
</dbReference>
<keyword evidence="2" id="KW-0732">Signal</keyword>
<evidence type="ECO:0000313" key="3">
    <source>
        <dbReference type="EMBL" id="MDI9233944.1"/>
    </source>
</evidence>
<dbReference type="Proteomes" id="UP001431902">
    <property type="component" value="Unassembled WGS sequence"/>
</dbReference>
<comment type="similarity">
    <text evidence="1 2">Belongs to the OprB family.</text>
</comment>